<dbReference type="InterPro" id="IPR039421">
    <property type="entry name" value="Type_1_exporter"/>
</dbReference>
<name>K1U8F5_9ZZZZ</name>
<dbReference type="GO" id="GO:0016887">
    <property type="term" value="F:ATP hydrolysis activity"/>
    <property type="evidence" value="ECO:0007669"/>
    <property type="project" value="InterPro"/>
</dbReference>
<dbReference type="AlphaFoldDB" id="K1U8F5"/>
<dbReference type="PANTHER" id="PTHR24221">
    <property type="entry name" value="ATP-BINDING CASSETTE SUB-FAMILY B"/>
    <property type="match status" value="1"/>
</dbReference>
<evidence type="ECO:0000313" key="2">
    <source>
        <dbReference type="EMBL" id="EKC74540.1"/>
    </source>
</evidence>
<dbReference type="GO" id="GO:0005524">
    <property type="term" value="F:ATP binding"/>
    <property type="evidence" value="ECO:0007669"/>
    <property type="project" value="InterPro"/>
</dbReference>
<organism evidence="2">
    <name type="scientific">human gut metagenome</name>
    <dbReference type="NCBI Taxonomy" id="408170"/>
    <lineage>
        <taxon>unclassified sequences</taxon>
        <taxon>metagenomes</taxon>
        <taxon>organismal metagenomes</taxon>
    </lineage>
</organism>
<proteinExistence type="predicted"/>
<accession>K1U8F5</accession>
<comment type="caution">
    <text evidence="2">The sequence shown here is derived from an EMBL/GenBank/DDBJ whole genome shotgun (WGS) entry which is preliminary data.</text>
</comment>
<protein>
    <submittedName>
        <fullName evidence="2">ABC superfamily ATP binding cassette transporter, membrane protein</fullName>
    </submittedName>
</protein>
<feature type="domain" description="ABC transporter" evidence="1">
    <location>
        <begin position="3"/>
        <end position="120"/>
    </location>
</feature>
<dbReference type="PANTHER" id="PTHR24221:SF276">
    <property type="entry name" value="ABC TRANSPORTER, ATP-BINDING_PERMEASE PROTEIN"/>
    <property type="match status" value="1"/>
</dbReference>
<reference evidence="2" key="1">
    <citation type="journal article" date="2013" name="Environ. Microbiol.">
        <title>Microbiota from the distal guts of lean and obese adolescents exhibit partial functional redundancy besides clear differences in community structure.</title>
        <authorList>
            <person name="Ferrer M."/>
            <person name="Ruiz A."/>
            <person name="Lanza F."/>
            <person name="Haange S.B."/>
            <person name="Oberbach A."/>
            <person name="Till H."/>
            <person name="Bargiela R."/>
            <person name="Campoy C."/>
            <person name="Segura M.T."/>
            <person name="Richter M."/>
            <person name="von Bergen M."/>
            <person name="Seifert J."/>
            <person name="Suarez A."/>
        </authorList>
    </citation>
    <scope>NUCLEOTIDE SEQUENCE</scope>
</reference>
<dbReference type="Pfam" id="PF00005">
    <property type="entry name" value="ABC_tran"/>
    <property type="match status" value="1"/>
</dbReference>
<dbReference type="InterPro" id="IPR003439">
    <property type="entry name" value="ABC_transporter-like_ATP-bd"/>
</dbReference>
<dbReference type="Gene3D" id="3.40.50.300">
    <property type="entry name" value="P-loop containing nucleotide triphosphate hydrolases"/>
    <property type="match status" value="1"/>
</dbReference>
<dbReference type="SUPFAM" id="SSF52540">
    <property type="entry name" value="P-loop containing nucleoside triphosphate hydrolases"/>
    <property type="match status" value="1"/>
</dbReference>
<dbReference type="GO" id="GO:0042626">
    <property type="term" value="F:ATPase-coupled transmembrane transporter activity"/>
    <property type="evidence" value="ECO:0007669"/>
    <property type="project" value="TreeGrafter"/>
</dbReference>
<sequence>MPRLYDATSGTVKVGGQDVRRYCLAALRDAVGIVLQKNLLFSGTIRDNLRWGDPNADDETLWAACRAACADEFLERMPDGLDTDMGQGGVNVSGGQKQRLCIARTLLKHPKVLIFDDSTSAVDTATEGKIRHALAALTDVTKLIIAQRITSVMDADMIVILDKEKL</sequence>
<dbReference type="EMBL" id="AJWY01003699">
    <property type="protein sequence ID" value="EKC74540.1"/>
    <property type="molecule type" value="Genomic_DNA"/>
</dbReference>
<evidence type="ECO:0000259" key="1">
    <source>
        <dbReference type="Pfam" id="PF00005"/>
    </source>
</evidence>
<dbReference type="InterPro" id="IPR027417">
    <property type="entry name" value="P-loop_NTPase"/>
</dbReference>
<gene>
    <name evidence="2" type="ORF">LEA_05674</name>
</gene>